<dbReference type="RefSeq" id="WP_262431717.1">
    <property type="nucleotide sequence ID" value="NZ_JACRTE010000004.1"/>
</dbReference>
<feature type="binding site" evidence="7">
    <location>
        <begin position="479"/>
        <end position="483"/>
    </location>
    <ligand>
        <name>substrate</name>
    </ligand>
</feature>
<dbReference type="PRINTS" id="PR00743">
    <property type="entry name" value="GLHYDRLASE36"/>
</dbReference>
<dbReference type="InterPro" id="IPR031705">
    <property type="entry name" value="Glyco_hydro_36_C"/>
</dbReference>
<dbReference type="Gene3D" id="2.60.40.1180">
    <property type="entry name" value="Golgi alpha-mannosidase II"/>
    <property type="match status" value="1"/>
</dbReference>
<dbReference type="EC" id="3.2.1.22" evidence="2 5"/>
<dbReference type="Proteomes" id="UP000647416">
    <property type="component" value="Unassembled WGS sequence"/>
</dbReference>
<dbReference type="FunFam" id="3.20.20.70:FF:000118">
    <property type="entry name" value="Alpha-galactosidase"/>
    <property type="match status" value="1"/>
</dbReference>
<proteinExistence type="inferred from homology"/>
<comment type="caution">
    <text evidence="10">The sequence shown here is derived from an EMBL/GenBank/DDBJ whole genome shotgun (WGS) entry which is preliminary data.</text>
</comment>
<comment type="catalytic activity">
    <reaction evidence="1 5">
        <text>Hydrolysis of terminal, non-reducing alpha-D-galactose residues in alpha-D-galactosides, including galactose oligosaccharides, galactomannans and galactolipids.</text>
        <dbReference type="EC" id="3.2.1.22"/>
    </reaction>
</comment>
<feature type="domain" description="Glycosyl hydrolase family 36 C-terminal" evidence="8">
    <location>
        <begin position="652"/>
        <end position="727"/>
    </location>
</feature>
<comment type="similarity">
    <text evidence="5">Belongs to the glycosyl hydrolase.</text>
</comment>
<accession>A0A926IML9</accession>
<gene>
    <name evidence="10" type="ORF">H8706_04795</name>
</gene>
<sequence length="732" mass="83829">MPVSFDEKNKVFNVYTKNFSLVFGIFKEKVPVLIYSGKRIKNTYDMDKMLDFQLKRIVSFSARNKDLDGEITLEAASALYPTYGNPDLRIPALSITHKDGTMCSNFYYKEHKITDDVVKPDGLPYVYSEDGDNVQTLELKLYDELSRLTLTLSYTAFYDYDVITQNVKLENGGEKVKIDRIMSAALDLRDKDFEFIHLYGHWARERQIQRTPLINGGMTIDSKRGSSSAHHNPFFALARKNTDEFSGEVYGFTHLYSGNFVAGVEVDTLNNTRAFIGLNPFNFGWTLEKGESFTAPEGVITYSCEGIGKMSDNLQKLARRRICRGKYRDIERPVLLNNWEATYFDFNEEKLVSIAKKAKEAGVELFVLDDGWFGKRDDDKSSLGDWFVDKAKLPNGIEGLVKKVNDMGLKFGLWFEPEAISPVSELYENHPDWCLHINGRPQNEGRNEYLLDLSRKEVCDYVIKFMSDILGSANIEYVKWDMNRNMTDVGSADIAPERQCEVAHRYMLGLYRILETLNQRFPDVLFEGCSGGGGRFDYGMLHYFPQIWTSDDSDAVERLYIQHGTSMLYPTSAMGAHVSAVPNHQVHRTTSIDMRGRVAMCGQFGYELDLNKLSEEEFEAVKEQIKLYKKISHITHQGTMYRLLSPFEGNYTAWEFVSEDENEIVLMIASIIRRGGWLPFTQIKLKGLDENAYYKVENTGEIYGGDFLMNVGFKRAPDSDFESELLIIKKVK</sequence>
<dbReference type="InterPro" id="IPR017853">
    <property type="entry name" value="GH"/>
</dbReference>
<feature type="active site" description="Proton donor" evidence="6">
    <location>
        <position position="551"/>
    </location>
</feature>
<dbReference type="InterPro" id="IPR002252">
    <property type="entry name" value="Glyco_hydro_36"/>
</dbReference>
<dbReference type="InterPro" id="IPR013780">
    <property type="entry name" value="Glyco_hydro_b"/>
</dbReference>
<keyword evidence="11" id="KW-1185">Reference proteome</keyword>
<feature type="binding site" evidence="7">
    <location>
        <position position="202"/>
    </location>
    <ligand>
        <name>substrate</name>
    </ligand>
</feature>
<dbReference type="GO" id="GO:0004557">
    <property type="term" value="F:alpha-galactosidase activity"/>
    <property type="evidence" value="ECO:0007669"/>
    <property type="project" value="UniProtKB-UniRule"/>
</dbReference>
<dbReference type="PROSITE" id="PS00512">
    <property type="entry name" value="ALPHA_GALACTOSIDASE"/>
    <property type="match status" value="1"/>
</dbReference>
<dbReference type="PANTHER" id="PTHR43053:SF3">
    <property type="entry name" value="ALPHA-GALACTOSIDASE C-RELATED"/>
    <property type="match status" value="1"/>
</dbReference>
<dbReference type="InterPro" id="IPR038417">
    <property type="entry name" value="Alpga-gal_N_sf"/>
</dbReference>
<evidence type="ECO:0000256" key="3">
    <source>
        <dbReference type="ARBA" id="ARBA00022801"/>
    </source>
</evidence>
<evidence type="ECO:0000256" key="1">
    <source>
        <dbReference type="ARBA" id="ARBA00001255"/>
    </source>
</evidence>
<feature type="domain" description="Glycosyl hydrolase family 36 N-terminal" evidence="9">
    <location>
        <begin position="31"/>
        <end position="288"/>
    </location>
</feature>
<protein>
    <recommendedName>
        <fullName evidence="2 5">Alpha-galactosidase</fullName>
        <ecNumber evidence="2 5">3.2.1.22</ecNumber>
    </recommendedName>
</protein>
<evidence type="ECO:0000256" key="4">
    <source>
        <dbReference type="ARBA" id="ARBA00023295"/>
    </source>
</evidence>
<dbReference type="InterPro" id="IPR000111">
    <property type="entry name" value="Glyco_hydro_27/36_CS"/>
</dbReference>
<evidence type="ECO:0000256" key="5">
    <source>
        <dbReference type="PIRNR" id="PIRNR005536"/>
    </source>
</evidence>
<organism evidence="10 11">
    <name type="scientific">Qingrenia yutianensis</name>
    <dbReference type="NCBI Taxonomy" id="2763676"/>
    <lineage>
        <taxon>Bacteria</taxon>
        <taxon>Bacillati</taxon>
        <taxon>Bacillota</taxon>
        <taxon>Clostridia</taxon>
        <taxon>Eubacteriales</taxon>
        <taxon>Oscillospiraceae</taxon>
        <taxon>Qingrenia</taxon>
    </lineage>
</organism>
<name>A0A926IML9_9FIRM</name>
<reference evidence="10" key="1">
    <citation type="submission" date="2020-08" db="EMBL/GenBank/DDBJ databases">
        <title>Genome public.</title>
        <authorList>
            <person name="Liu C."/>
            <person name="Sun Q."/>
        </authorList>
    </citation>
    <scope>NUCLEOTIDE SEQUENCE</scope>
    <source>
        <strain evidence="10">NSJ-50</strain>
    </source>
</reference>
<dbReference type="CDD" id="cd14791">
    <property type="entry name" value="GH36"/>
    <property type="match status" value="1"/>
</dbReference>
<feature type="binding site" evidence="7">
    <location>
        <begin position="369"/>
        <end position="370"/>
    </location>
    <ligand>
        <name>substrate</name>
    </ligand>
</feature>
<dbReference type="EMBL" id="JACRTE010000004">
    <property type="protein sequence ID" value="MBC8596187.1"/>
    <property type="molecule type" value="Genomic_DNA"/>
</dbReference>
<feature type="binding site" evidence="7">
    <location>
        <position position="529"/>
    </location>
    <ligand>
        <name>substrate</name>
    </ligand>
</feature>
<dbReference type="InterPro" id="IPR031704">
    <property type="entry name" value="Glyco_hydro_36_N"/>
</dbReference>
<evidence type="ECO:0000256" key="2">
    <source>
        <dbReference type="ARBA" id="ARBA00012755"/>
    </source>
</evidence>
<evidence type="ECO:0000313" key="10">
    <source>
        <dbReference type="EMBL" id="MBC8596187.1"/>
    </source>
</evidence>
<evidence type="ECO:0000313" key="11">
    <source>
        <dbReference type="Proteomes" id="UP000647416"/>
    </source>
</evidence>
<dbReference type="Gene3D" id="2.70.98.60">
    <property type="entry name" value="alpha-galactosidase from lactobacil brevis"/>
    <property type="match status" value="1"/>
</dbReference>
<dbReference type="SUPFAM" id="SSF51445">
    <property type="entry name" value="(Trans)glycosidases"/>
    <property type="match status" value="1"/>
</dbReference>
<feature type="binding site" evidence="7">
    <location>
        <position position="446"/>
    </location>
    <ligand>
        <name>substrate</name>
    </ligand>
</feature>
<dbReference type="Pfam" id="PF02065">
    <property type="entry name" value="Melibiase"/>
    <property type="match status" value="1"/>
</dbReference>
<dbReference type="InterPro" id="IPR050985">
    <property type="entry name" value="Alpha-glycosidase_related"/>
</dbReference>
<feature type="binding site" evidence="7">
    <location>
        <position position="551"/>
    </location>
    <ligand>
        <name>substrate</name>
    </ligand>
</feature>
<dbReference type="Pfam" id="PF16874">
    <property type="entry name" value="Glyco_hydro_36C"/>
    <property type="match status" value="1"/>
</dbReference>
<dbReference type="InterPro" id="IPR013785">
    <property type="entry name" value="Aldolase_TIM"/>
</dbReference>
<evidence type="ECO:0000259" key="9">
    <source>
        <dbReference type="Pfam" id="PF16875"/>
    </source>
</evidence>
<dbReference type="PIRSF" id="PIRSF005536">
    <property type="entry name" value="Agal"/>
    <property type="match status" value="1"/>
</dbReference>
<evidence type="ECO:0000256" key="6">
    <source>
        <dbReference type="PIRSR" id="PIRSR005536-1"/>
    </source>
</evidence>
<dbReference type="AlphaFoldDB" id="A0A926IML9"/>
<dbReference type="Gene3D" id="3.20.20.70">
    <property type="entry name" value="Aldolase class I"/>
    <property type="match status" value="1"/>
</dbReference>
<dbReference type="PANTHER" id="PTHR43053">
    <property type="entry name" value="GLYCOSIDASE FAMILY 31"/>
    <property type="match status" value="1"/>
</dbReference>
<keyword evidence="4 5" id="KW-0326">Glycosidase</keyword>
<evidence type="ECO:0000259" key="8">
    <source>
        <dbReference type="Pfam" id="PF16874"/>
    </source>
</evidence>
<feature type="active site" description="Nucleophile" evidence="6">
    <location>
        <position position="481"/>
    </location>
</feature>
<keyword evidence="3 5" id="KW-0378">Hydrolase</keyword>
<dbReference type="GO" id="GO:0016052">
    <property type="term" value="P:carbohydrate catabolic process"/>
    <property type="evidence" value="ECO:0007669"/>
    <property type="project" value="InterPro"/>
</dbReference>
<evidence type="ECO:0000256" key="7">
    <source>
        <dbReference type="PIRSR" id="PIRSR005536-2"/>
    </source>
</evidence>
<dbReference type="Pfam" id="PF16875">
    <property type="entry name" value="Glyco_hydro_36N"/>
    <property type="match status" value="1"/>
</dbReference>